<dbReference type="Proteomes" id="UP000814140">
    <property type="component" value="Unassembled WGS sequence"/>
</dbReference>
<evidence type="ECO:0000313" key="2">
    <source>
        <dbReference type="Proteomes" id="UP000814140"/>
    </source>
</evidence>
<dbReference type="EMBL" id="MU277192">
    <property type="protein sequence ID" value="KAI0066471.1"/>
    <property type="molecule type" value="Genomic_DNA"/>
</dbReference>
<name>A0ACB8TDH8_9AGAM</name>
<proteinExistence type="predicted"/>
<comment type="caution">
    <text evidence="1">The sequence shown here is derived from an EMBL/GenBank/DDBJ whole genome shotgun (WGS) entry which is preliminary data.</text>
</comment>
<reference evidence="1" key="2">
    <citation type="journal article" date="2022" name="New Phytol.">
        <title>Evolutionary transition to the ectomycorrhizal habit in the genomes of a hyperdiverse lineage of mushroom-forming fungi.</title>
        <authorList>
            <person name="Looney B."/>
            <person name="Miyauchi S."/>
            <person name="Morin E."/>
            <person name="Drula E."/>
            <person name="Courty P.E."/>
            <person name="Kohler A."/>
            <person name="Kuo A."/>
            <person name="LaButti K."/>
            <person name="Pangilinan J."/>
            <person name="Lipzen A."/>
            <person name="Riley R."/>
            <person name="Andreopoulos W."/>
            <person name="He G."/>
            <person name="Johnson J."/>
            <person name="Nolan M."/>
            <person name="Tritt A."/>
            <person name="Barry K.W."/>
            <person name="Grigoriev I.V."/>
            <person name="Nagy L.G."/>
            <person name="Hibbett D."/>
            <person name="Henrissat B."/>
            <person name="Matheny P.B."/>
            <person name="Labbe J."/>
            <person name="Martin F.M."/>
        </authorList>
    </citation>
    <scope>NUCLEOTIDE SEQUENCE</scope>
    <source>
        <strain evidence="1">HHB10654</strain>
    </source>
</reference>
<sequence>MSINNLALDDVQELVKRLTEDDTSSSTTHDDDIKEERPMGQAPVQKGEPSKPEPPATRRIKTSTVGAKPTALPNTSGPTPTPKHVPRSRPNPRGLHSGSVRRYGCRRGVLLDLDFATFFKRYWTLAGARFNDTVIGTPPFVSAELLDLRVTHKIQHDIESLLCVMIYMACVIEGPGLDRSDGAENLKVLRWKNGDATEMADAKRADMFPNLEKLTKEFTPYFKPLIPICNKIYNALFPEGSDAKRCKRVSFSEVTHDQIIEILDKAFYKMIREQEVTCKQPRRMTHESQNAKAAPGLKSAWRY</sequence>
<evidence type="ECO:0000313" key="1">
    <source>
        <dbReference type="EMBL" id="KAI0066471.1"/>
    </source>
</evidence>
<keyword evidence="2" id="KW-1185">Reference proteome</keyword>
<gene>
    <name evidence="1" type="ORF">BV25DRAFT_1384808</name>
</gene>
<reference evidence="1" key="1">
    <citation type="submission" date="2021-03" db="EMBL/GenBank/DDBJ databases">
        <authorList>
            <consortium name="DOE Joint Genome Institute"/>
            <person name="Ahrendt S."/>
            <person name="Looney B.P."/>
            <person name="Miyauchi S."/>
            <person name="Morin E."/>
            <person name="Drula E."/>
            <person name="Courty P.E."/>
            <person name="Chicoki N."/>
            <person name="Fauchery L."/>
            <person name="Kohler A."/>
            <person name="Kuo A."/>
            <person name="Labutti K."/>
            <person name="Pangilinan J."/>
            <person name="Lipzen A."/>
            <person name="Riley R."/>
            <person name="Andreopoulos W."/>
            <person name="He G."/>
            <person name="Johnson J."/>
            <person name="Barry K.W."/>
            <person name="Grigoriev I.V."/>
            <person name="Nagy L."/>
            <person name="Hibbett D."/>
            <person name="Henrissat B."/>
            <person name="Matheny P.B."/>
            <person name="Labbe J."/>
            <person name="Martin F."/>
        </authorList>
    </citation>
    <scope>NUCLEOTIDE SEQUENCE</scope>
    <source>
        <strain evidence="1">HHB10654</strain>
    </source>
</reference>
<protein>
    <submittedName>
        <fullName evidence="1">Uncharacterized protein</fullName>
    </submittedName>
</protein>
<organism evidence="1 2">
    <name type="scientific">Artomyces pyxidatus</name>
    <dbReference type="NCBI Taxonomy" id="48021"/>
    <lineage>
        <taxon>Eukaryota</taxon>
        <taxon>Fungi</taxon>
        <taxon>Dikarya</taxon>
        <taxon>Basidiomycota</taxon>
        <taxon>Agaricomycotina</taxon>
        <taxon>Agaricomycetes</taxon>
        <taxon>Russulales</taxon>
        <taxon>Auriscalpiaceae</taxon>
        <taxon>Artomyces</taxon>
    </lineage>
</organism>
<accession>A0ACB8TDH8</accession>